<keyword evidence="2" id="KW-1185">Reference proteome</keyword>
<gene>
    <name evidence="1" type="ORF">MNOR_LOCUS20661</name>
</gene>
<evidence type="ECO:0000313" key="2">
    <source>
        <dbReference type="Proteomes" id="UP001497623"/>
    </source>
</evidence>
<dbReference type="Proteomes" id="UP001497623">
    <property type="component" value="Unassembled WGS sequence"/>
</dbReference>
<organism evidence="1 2">
    <name type="scientific">Meganyctiphanes norvegica</name>
    <name type="common">Northern krill</name>
    <name type="synonym">Thysanopoda norvegica</name>
    <dbReference type="NCBI Taxonomy" id="48144"/>
    <lineage>
        <taxon>Eukaryota</taxon>
        <taxon>Metazoa</taxon>
        <taxon>Ecdysozoa</taxon>
        <taxon>Arthropoda</taxon>
        <taxon>Crustacea</taxon>
        <taxon>Multicrustacea</taxon>
        <taxon>Malacostraca</taxon>
        <taxon>Eumalacostraca</taxon>
        <taxon>Eucarida</taxon>
        <taxon>Euphausiacea</taxon>
        <taxon>Euphausiidae</taxon>
        <taxon>Meganyctiphanes</taxon>
    </lineage>
</organism>
<name>A0AAV2R473_MEGNR</name>
<proteinExistence type="predicted"/>
<dbReference type="EMBL" id="CAXKWB010016112">
    <property type="protein sequence ID" value="CAL4115474.1"/>
    <property type="molecule type" value="Genomic_DNA"/>
</dbReference>
<evidence type="ECO:0000313" key="1">
    <source>
        <dbReference type="EMBL" id="CAL4115474.1"/>
    </source>
</evidence>
<dbReference type="AlphaFoldDB" id="A0AAV2R473"/>
<accession>A0AAV2R473</accession>
<sequence length="416" mass="47509">MPGPEENLCQLDNMSVTVVTSDKTELNRELTPIIAELVTLGPGNDQHPAVRYLFNWFLNSQRTGEEFAYVIGELVYEVSMIMEKHFREYVYHVGYCTSLCKVAAESLAMKCPVLEGSWEHAAWALVMLIDIKHNLFDYNYSAASKCLLSWIIHVIGDPVICPNPYLRFELMVLLTRKVNLDGCNQTKAIASVLSACSSINTEYMSVNVLEYHQKYAIESVLTAFTPSNIDHQSSNLLDLRHIIGLNSISNIFSKLAQGGCLLDFDKKLAEKLLEVKSSRCSAIIYDVGYCYAVNTKRFRIPREFCGLIALLKSIDGELGQIYKEIHKESYNILHILLEIRKCSDFLFALISHFKALFQTTMISDLIYLCINYMLEIVFLINIDQLDHTIVNLYQNIVKKLDQLLPYKLYYKSKLIS</sequence>
<protein>
    <submittedName>
        <fullName evidence="1">Uncharacterized protein</fullName>
    </submittedName>
</protein>
<reference evidence="1 2" key="1">
    <citation type="submission" date="2024-05" db="EMBL/GenBank/DDBJ databases">
        <authorList>
            <person name="Wallberg A."/>
        </authorList>
    </citation>
    <scope>NUCLEOTIDE SEQUENCE [LARGE SCALE GENOMIC DNA]</scope>
</reference>
<comment type="caution">
    <text evidence="1">The sequence shown here is derived from an EMBL/GenBank/DDBJ whole genome shotgun (WGS) entry which is preliminary data.</text>
</comment>